<dbReference type="RefSeq" id="WP_269608658.1">
    <property type="nucleotide sequence ID" value="NZ_JAPWIJ010000020.1"/>
</dbReference>
<dbReference type="Proteomes" id="UP001081071">
    <property type="component" value="Unassembled WGS sequence"/>
</dbReference>
<organism evidence="1 2">
    <name type="scientific">Rhodococcus ruber</name>
    <dbReference type="NCBI Taxonomy" id="1830"/>
    <lineage>
        <taxon>Bacteria</taxon>
        <taxon>Bacillati</taxon>
        <taxon>Actinomycetota</taxon>
        <taxon>Actinomycetes</taxon>
        <taxon>Mycobacteriales</taxon>
        <taxon>Nocardiaceae</taxon>
        <taxon>Rhodococcus</taxon>
    </lineage>
</organism>
<evidence type="ECO:0000313" key="1">
    <source>
        <dbReference type="EMBL" id="MCZ4522225.1"/>
    </source>
</evidence>
<name>A0ABT4MMK4_9NOCA</name>
<dbReference type="EMBL" id="JAPWIJ010000020">
    <property type="protein sequence ID" value="MCZ4522225.1"/>
    <property type="molecule type" value="Genomic_DNA"/>
</dbReference>
<sequence>MYSSVTDICTPNELDAVLLHIESVASQSRSPHWTPGWSGESEVALLDALFSARAPYGGPTSGVRAVLARWRSHRGDNRLDDLTTLAELTSDPDALVEILSNRQFVPGNSRTKAAAAAVAAQTLISVGLRCSTDFEQHTKEQFDAFRAIPGLGETTWECMLINLGVRTDKATAHLNSFVADALEPVHQNLAAVIAEDRSPVILTAAANALGTDLASLENAVWRYQHKSHRAKQRHSEAELRSAG</sequence>
<protein>
    <recommendedName>
        <fullName evidence="3">HhH-GPD domain-containing protein</fullName>
    </recommendedName>
</protein>
<gene>
    <name evidence="1" type="ORF">O4220_27195</name>
</gene>
<accession>A0ABT4MMK4</accession>
<reference evidence="1" key="1">
    <citation type="submission" date="2022-12" db="EMBL/GenBank/DDBJ databases">
        <authorList>
            <person name="Krivoruchko A.V."/>
            <person name="Elkin A."/>
        </authorList>
    </citation>
    <scope>NUCLEOTIDE SEQUENCE</scope>
    <source>
        <strain evidence="1">IEGM 1391</strain>
    </source>
</reference>
<keyword evidence="2" id="KW-1185">Reference proteome</keyword>
<comment type="caution">
    <text evidence="1">The sequence shown here is derived from an EMBL/GenBank/DDBJ whole genome shotgun (WGS) entry which is preliminary data.</text>
</comment>
<proteinExistence type="predicted"/>
<evidence type="ECO:0000313" key="2">
    <source>
        <dbReference type="Proteomes" id="UP001081071"/>
    </source>
</evidence>
<evidence type="ECO:0008006" key="3">
    <source>
        <dbReference type="Google" id="ProtNLM"/>
    </source>
</evidence>